<dbReference type="HAMAP" id="MF_00391">
    <property type="entry name" value="Ribosomal_bL34"/>
    <property type="match status" value="1"/>
</dbReference>
<dbReference type="GO" id="GO:0005762">
    <property type="term" value="C:mitochondrial large ribosomal subunit"/>
    <property type="evidence" value="ECO:0007669"/>
    <property type="project" value="TreeGrafter"/>
</dbReference>
<feature type="region of interest" description="Disordered" evidence="5">
    <location>
        <begin position="18"/>
        <end position="39"/>
    </location>
</feature>
<accession>A0A8H6CPC8</accession>
<keyword evidence="7" id="KW-1185">Reference proteome</keyword>
<evidence type="ECO:0000256" key="5">
    <source>
        <dbReference type="SAM" id="MobiDB-lite"/>
    </source>
</evidence>
<dbReference type="InterPro" id="IPR000271">
    <property type="entry name" value="Ribosomal_bL34"/>
</dbReference>
<dbReference type="AlphaFoldDB" id="A0A8H6CPC8"/>
<evidence type="ECO:0000256" key="2">
    <source>
        <dbReference type="ARBA" id="ARBA00022980"/>
    </source>
</evidence>
<dbReference type="Proteomes" id="UP000593566">
    <property type="component" value="Unassembled WGS sequence"/>
</dbReference>
<dbReference type="EMBL" id="JACCJB010000005">
    <property type="protein sequence ID" value="KAF6227234.1"/>
    <property type="molecule type" value="Genomic_DNA"/>
</dbReference>
<reference evidence="6 7" key="1">
    <citation type="journal article" date="2020" name="Genomics">
        <title>Complete, high-quality genomes from long-read metagenomic sequencing of two wolf lichen thalli reveals enigmatic genome architecture.</title>
        <authorList>
            <person name="McKenzie S.K."/>
            <person name="Walston R.F."/>
            <person name="Allen J.L."/>
        </authorList>
    </citation>
    <scope>NUCLEOTIDE SEQUENCE [LARGE SCALE GENOMIC DNA]</scope>
    <source>
        <strain evidence="6">WasteWater1</strain>
    </source>
</reference>
<feature type="compositionally biased region" description="Low complexity" evidence="5">
    <location>
        <begin position="23"/>
        <end position="38"/>
    </location>
</feature>
<comment type="caution">
    <text evidence="6">The sequence shown here is derived from an EMBL/GenBank/DDBJ whole genome shotgun (WGS) entry which is preliminary data.</text>
</comment>
<dbReference type="RefSeq" id="XP_037155542.1">
    <property type="nucleotide sequence ID" value="XM_037299541.1"/>
</dbReference>
<evidence type="ECO:0000313" key="7">
    <source>
        <dbReference type="Proteomes" id="UP000593566"/>
    </source>
</evidence>
<dbReference type="GeneID" id="59337071"/>
<name>A0A8H6CPC8_9LECA</name>
<organism evidence="6 7">
    <name type="scientific">Letharia lupina</name>
    <dbReference type="NCBI Taxonomy" id="560253"/>
    <lineage>
        <taxon>Eukaryota</taxon>
        <taxon>Fungi</taxon>
        <taxon>Dikarya</taxon>
        <taxon>Ascomycota</taxon>
        <taxon>Pezizomycotina</taxon>
        <taxon>Lecanoromycetes</taxon>
        <taxon>OSLEUM clade</taxon>
        <taxon>Lecanoromycetidae</taxon>
        <taxon>Lecanorales</taxon>
        <taxon>Lecanorineae</taxon>
        <taxon>Parmeliaceae</taxon>
        <taxon>Letharia</taxon>
    </lineage>
</organism>
<dbReference type="Gene3D" id="1.10.287.3980">
    <property type="match status" value="1"/>
</dbReference>
<evidence type="ECO:0000313" key="6">
    <source>
        <dbReference type="EMBL" id="KAF6227234.1"/>
    </source>
</evidence>
<gene>
    <name evidence="6" type="ORF">HO133_008676</name>
</gene>
<proteinExistence type="inferred from homology"/>
<comment type="similarity">
    <text evidence="1">Belongs to the bacterial ribosomal protein bL34 family.</text>
</comment>
<dbReference type="FunFam" id="1.10.287.3980:FF:000001">
    <property type="entry name" value="Mitochondrial ribosomal protein L34"/>
    <property type="match status" value="1"/>
</dbReference>
<dbReference type="NCBIfam" id="TIGR01030">
    <property type="entry name" value="rpmH_bact"/>
    <property type="match status" value="1"/>
</dbReference>
<evidence type="ECO:0000256" key="1">
    <source>
        <dbReference type="ARBA" id="ARBA00010111"/>
    </source>
</evidence>
<sequence length="104" mass="11757">MSSRRAFSILSSIRPCMLRRDASAPSPSSLPQSEPTQPALDLLPRISTHPSLASVQVRNGPRDTYNPSHRVRKRRAGFLARLKTRKGRMVLKRRQLKGRCTLSH</sequence>
<keyword evidence="3" id="KW-0687">Ribonucleoprotein</keyword>
<dbReference type="PANTHER" id="PTHR14503">
    <property type="entry name" value="MITOCHONDRIAL RIBOSOMAL PROTEIN 34 FAMILY MEMBER"/>
    <property type="match status" value="1"/>
</dbReference>
<keyword evidence="2" id="KW-0689">Ribosomal protein</keyword>
<evidence type="ECO:0000256" key="4">
    <source>
        <dbReference type="ARBA" id="ARBA00035274"/>
    </source>
</evidence>
<evidence type="ECO:0000256" key="3">
    <source>
        <dbReference type="ARBA" id="ARBA00023274"/>
    </source>
</evidence>
<dbReference type="GO" id="GO:0006412">
    <property type="term" value="P:translation"/>
    <property type="evidence" value="ECO:0007669"/>
    <property type="project" value="InterPro"/>
</dbReference>
<protein>
    <recommendedName>
        <fullName evidence="4">Large ribosomal subunit protein bL34m</fullName>
    </recommendedName>
</protein>
<dbReference type="Pfam" id="PF00468">
    <property type="entry name" value="Ribosomal_L34"/>
    <property type="match status" value="1"/>
</dbReference>
<dbReference type="PANTHER" id="PTHR14503:SF4">
    <property type="entry name" value="LARGE RIBOSOMAL SUBUNIT PROTEIN BL34M"/>
    <property type="match status" value="1"/>
</dbReference>
<dbReference type="GO" id="GO:0003735">
    <property type="term" value="F:structural constituent of ribosome"/>
    <property type="evidence" value="ECO:0007669"/>
    <property type="project" value="InterPro"/>
</dbReference>